<keyword evidence="8" id="KW-1185">Reference proteome</keyword>
<reference evidence="7 8" key="1">
    <citation type="submission" date="2017-04" db="EMBL/GenBank/DDBJ databases">
        <authorList>
            <person name="Afonso C.L."/>
            <person name="Miller P.J."/>
            <person name="Scott M.A."/>
            <person name="Spackman E."/>
            <person name="Goraichik I."/>
            <person name="Dimitrov K.M."/>
            <person name="Suarez D.L."/>
            <person name="Swayne D.E."/>
        </authorList>
    </citation>
    <scope>NUCLEOTIDE SEQUENCE [LARGE SCALE GENOMIC DNA]</scope>
</reference>
<comment type="function">
    <text evidence="3">Involved in mRNA splicing. Helps to stabilize the U1 snRNP-5' splice site interaction.</text>
</comment>
<dbReference type="Proteomes" id="UP000196158">
    <property type="component" value="Unassembled WGS sequence"/>
</dbReference>
<organism evidence="7 8">
    <name type="scientific">Maudiozyma saulgeensis</name>
    <dbReference type="NCBI Taxonomy" id="1789683"/>
    <lineage>
        <taxon>Eukaryota</taxon>
        <taxon>Fungi</taxon>
        <taxon>Dikarya</taxon>
        <taxon>Ascomycota</taxon>
        <taxon>Saccharomycotina</taxon>
        <taxon>Saccharomycetes</taxon>
        <taxon>Saccharomycetales</taxon>
        <taxon>Saccharomycetaceae</taxon>
        <taxon>Maudiozyma</taxon>
    </lineage>
</organism>
<evidence type="ECO:0000256" key="4">
    <source>
        <dbReference type="ARBA" id="ARBA00038156"/>
    </source>
</evidence>
<dbReference type="InterPro" id="IPR015943">
    <property type="entry name" value="WD40/YVTN_repeat-like_dom_sf"/>
</dbReference>
<dbReference type="AlphaFoldDB" id="A0A1X7R2A2"/>
<evidence type="ECO:0000256" key="5">
    <source>
        <dbReference type="ARBA" id="ARBA00038575"/>
    </source>
</evidence>
<evidence type="ECO:0000313" key="7">
    <source>
        <dbReference type="EMBL" id="SMN19802.1"/>
    </source>
</evidence>
<proteinExistence type="inferred from homology"/>
<gene>
    <name evidence="7" type="ORF">KASA_0O03894G</name>
</gene>
<evidence type="ECO:0000313" key="8">
    <source>
        <dbReference type="Proteomes" id="UP000196158"/>
    </source>
</evidence>
<comment type="similarity">
    <text evidence="4">Belongs to the SWT21 family.</text>
</comment>
<dbReference type="InterPro" id="IPR036322">
    <property type="entry name" value="WD40_repeat_dom_sf"/>
</dbReference>
<accession>A0A1X7R2A2</accession>
<dbReference type="STRING" id="1789683.A0A1X7R2A2"/>
<evidence type="ECO:0000256" key="6">
    <source>
        <dbReference type="ARBA" id="ARBA00040352"/>
    </source>
</evidence>
<sequence length="440" mass="50734">MNGSPVIGIKAKQSLSGVHLADIWDKEEKEWSRNSHSIKGLFPNGNQYDIIPLEKPIFEPNETNESPRSIIFQDLYWSDDGMQVTAVTDDHAIRQYYITYDANGKINLQLTKRLFKNRSIVSSAMIPHDNSTGETLSEKILIGSRSLPIQLYSLKSSDDQNSIIDTPIFTYSTMNPQNEVYETPYSIMPINSDTFLVGSIRNSVSLYDMVRKEPIWNIRSDKMKCGKAEFKSIVSCFDETCMDDNYLKMKYFGTYKNEIYRIDLRTKRQGMERIYNTRQGNGIYQLLKSENGLYLYVLMRKSNQIKVYDIRRNETCITNLKLPFLIKNQKFKANISSFNGLSIGTNNNKIINWDRSIVESGGITRHDYEQDTNILPTITTSIEEPAQENEERRDIQERRINIIKQNPVYLDQTIISYSPDKTVSQNMARDTSGICLIDTP</sequence>
<name>A0A1X7R2A2_9SACH</name>
<dbReference type="SUPFAM" id="SSF50978">
    <property type="entry name" value="WD40 repeat-like"/>
    <property type="match status" value="1"/>
</dbReference>
<evidence type="ECO:0000256" key="3">
    <source>
        <dbReference type="ARBA" id="ARBA00037270"/>
    </source>
</evidence>
<dbReference type="GO" id="GO:0006397">
    <property type="term" value="P:mRNA processing"/>
    <property type="evidence" value="ECO:0007669"/>
    <property type="project" value="UniProtKB-KW"/>
</dbReference>
<dbReference type="InterPro" id="IPR051150">
    <property type="entry name" value="SWT21/TCAB1_mRNA_Telomere"/>
</dbReference>
<dbReference type="OrthoDB" id="239865at2759"/>
<protein>
    <recommendedName>
        <fullName evidence="6">Protein SWT21</fullName>
    </recommendedName>
</protein>
<evidence type="ECO:0000256" key="2">
    <source>
        <dbReference type="ARBA" id="ARBA00023187"/>
    </source>
</evidence>
<comment type="subunit">
    <text evidence="5">Associates with snRNPs.</text>
</comment>
<keyword evidence="1" id="KW-0507">mRNA processing</keyword>
<evidence type="ECO:0000256" key="1">
    <source>
        <dbReference type="ARBA" id="ARBA00022664"/>
    </source>
</evidence>
<dbReference type="Gene3D" id="2.130.10.10">
    <property type="entry name" value="YVTN repeat-like/Quinoprotein amine dehydrogenase"/>
    <property type="match status" value="1"/>
</dbReference>
<dbReference type="PANTHER" id="PTHR13211">
    <property type="entry name" value="TELOMERASE CAJAL BODY PROTEIN 1"/>
    <property type="match status" value="1"/>
</dbReference>
<dbReference type="EMBL" id="FXLY01000004">
    <property type="protein sequence ID" value="SMN19802.1"/>
    <property type="molecule type" value="Genomic_DNA"/>
</dbReference>
<keyword evidence="2" id="KW-0508">mRNA splicing</keyword>
<dbReference type="PANTHER" id="PTHR13211:SF0">
    <property type="entry name" value="TELOMERASE CAJAL BODY PROTEIN 1"/>
    <property type="match status" value="1"/>
</dbReference>
<dbReference type="GO" id="GO:0008380">
    <property type="term" value="P:RNA splicing"/>
    <property type="evidence" value="ECO:0007669"/>
    <property type="project" value="UniProtKB-KW"/>
</dbReference>